<comment type="caution">
    <text evidence="1">The sequence shown here is derived from an EMBL/GenBank/DDBJ whole genome shotgun (WGS) entry which is preliminary data.</text>
</comment>
<organism evidence="1 2">
    <name type="scientific">Carpediemonas membranifera</name>
    <dbReference type="NCBI Taxonomy" id="201153"/>
    <lineage>
        <taxon>Eukaryota</taxon>
        <taxon>Metamonada</taxon>
        <taxon>Carpediemonas-like organisms</taxon>
        <taxon>Carpediemonas</taxon>
    </lineage>
</organism>
<protein>
    <submittedName>
        <fullName evidence="1">Uncharacterized protein</fullName>
    </submittedName>
</protein>
<name>A0A8J6DXZ5_9EUKA</name>
<dbReference type="AlphaFoldDB" id="A0A8J6DXZ5"/>
<proteinExistence type="predicted"/>
<reference evidence="1" key="1">
    <citation type="submission" date="2021-05" db="EMBL/GenBank/DDBJ databases">
        <title>A free-living protist that lacks canonical eukaryotic 1 DNA replication and segregation systems.</title>
        <authorList>
            <person name="Salas-Leiva D.E."/>
            <person name="Tromer E.C."/>
            <person name="Curtis B.A."/>
            <person name="Jerlstrom-Hultqvist J."/>
            <person name="Kolisko M."/>
            <person name="Yi Z."/>
            <person name="Salas-Leiva J.S."/>
            <person name="Gallot-Lavallee L."/>
            <person name="Kops G.J.P.L."/>
            <person name="Archibald J.M."/>
            <person name="Simpson A.G.B."/>
            <person name="Roger A.J."/>
        </authorList>
    </citation>
    <scope>NUCLEOTIDE SEQUENCE</scope>
    <source>
        <strain evidence="1">BICM</strain>
    </source>
</reference>
<dbReference type="EMBL" id="JAHDYR010000062">
    <property type="protein sequence ID" value="KAG9391269.1"/>
    <property type="molecule type" value="Genomic_DNA"/>
</dbReference>
<gene>
    <name evidence="1" type="ORF">J8273_7543</name>
</gene>
<dbReference type="Proteomes" id="UP000717585">
    <property type="component" value="Unassembled WGS sequence"/>
</dbReference>
<accession>A0A8J6DXZ5</accession>
<evidence type="ECO:0000313" key="2">
    <source>
        <dbReference type="Proteomes" id="UP000717585"/>
    </source>
</evidence>
<keyword evidence="2" id="KW-1185">Reference proteome</keyword>
<sequence length="657" mass="72402">MSRNGPTALSPEQLGHLLEKIVVNAQHKSFTTVVMDPDFRTAMYELKKASGKIPFFEEINTTTTYNSAYTYFLPQAKLCFSTLIFYLNEKNLRPNSVPDKQAVVKYLEGLRDIATVMKKHISHDDTWHGLPDLKIRLELALDGISYEGGIPTFSDGYKIPFAVMERLFTLYEPLIFTSLDVNTRLSSSPAVLYAVEQTFTARVDMISQLIHGQSIADGEVIQGLSVFHRIGPLVAVHGADWVDKAPIFTVQLLYVYTSAMVVAFNDVYGRLVDLYSHEEWADHIHYLRPDLGATPAWAVQVLSPPMVDLLVGRVLPLLTREGSPHLTNPKVQSTHSKLAEIFLNLAHVGSAIPSPFDMPALHDCFTARLLDPASALWPALRSYASLSKTRHPVWNYLLPVLAELAVDVRVEELAVPVEYTSADLFDTVLRVFLEDPESQVSLTNRIRGRQKTNNFSDLKAVQKLLAQPFMAPPTNDPVTAERFFALAKAAIHSVLPSLADIEADPHACMGRNSKQFFIVPSVIGQLTHLRPILMALPDARQFGDDLVAVLQVMCTAAAHAETTSYEAIYLFRSLRHAVSFRGDGAGGDMAQLAELFAHTLLTSSRDLVKGEVVSCMEDILGNAAAGYPCLVAAVPKCIFPFDGGLVARLEALGLSCG</sequence>
<evidence type="ECO:0000313" key="1">
    <source>
        <dbReference type="EMBL" id="KAG9391269.1"/>
    </source>
</evidence>